<dbReference type="InterPro" id="IPR011009">
    <property type="entry name" value="Kinase-like_dom_sf"/>
</dbReference>
<name>A0A8J8NQD7_HALGN</name>
<reference evidence="9" key="1">
    <citation type="submission" date="2019-06" db="EMBL/GenBank/DDBJ databases">
        <authorList>
            <person name="Zheng W."/>
        </authorList>
    </citation>
    <scope>NUCLEOTIDE SEQUENCE</scope>
    <source>
        <strain evidence="9">QDHG01</strain>
    </source>
</reference>
<dbReference type="SMART" id="SM00220">
    <property type="entry name" value="S_TKc"/>
    <property type="match status" value="1"/>
</dbReference>
<keyword evidence="2" id="KW-0808">Transferase</keyword>
<keyword evidence="5 6" id="KW-0067">ATP-binding</keyword>
<evidence type="ECO:0000313" key="10">
    <source>
        <dbReference type="Proteomes" id="UP000785679"/>
    </source>
</evidence>
<dbReference type="EMBL" id="RRYP01010521">
    <property type="protein sequence ID" value="TNV78325.1"/>
    <property type="molecule type" value="Genomic_DNA"/>
</dbReference>
<evidence type="ECO:0000256" key="1">
    <source>
        <dbReference type="ARBA" id="ARBA00010886"/>
    </source>
</evidence>
<dbReference type="GO" id="GO:0004674">
    <property type="term" value="F:protein serine/threonine kinase activity"/>
    <property type="evidence" value="ECO:0007669"/>
    <property type="project" value="UniProtKB-KW"/>
</dbReference>
<accession>A0A8J8NQD7</accession>
<evidence type="ECO:0000256" key="3">
    <source>
        <dbReference type="ARBA" id="ARBA00022741"/>
    </source>
</evidence>
<organism evidence="9 10">
    <name type="scientific">Halteria grandinella</name>
    <dbReference type="NCBI Taxonomy" id="5974"/>
    <lineage>
        <taxon>Eukaryota</taxon>
        <taxon>Sar</taxon>
        <taxon>Alveolata</taxon>
        <taxon>Ciliophora</taxon>
        <taxon>Intramacronucleata</taxon>
        <taxon>Spirotrichea</taxon>
        <taxon>Stichotrichia</taxon>
        <taxon>Sporadotrichida</taxon>
        <taxon>Halteriidae</taxon>
        <taxon>Halteria</taxon>
    </lineage>
</organism>
<dbReference type="PANTHER" id="PTHR43671:SF106">
    <property type="entry name" value="NIMA-LIKE KINASE"/>
    <property type="match status" value="1"/>
</dbReference>
<dbReference type="OrthoDB" id="345735at2759"/>
<gene>
    <name evidence="9" type="ORF">FGO68_gene5253</name>
</gene>
<dbReference type="AlphaFoldDB" id="A0A8J8NQD7"/>
<evidence type="ECO:0000259" key="8">
    <source>
        <dbReference type="PROSITE" id="PS50011"/>
    </source>
</evidence>
<dbReference type="GO" id="GO:0005524">
    <property type="term" value="F:ATP binding"/>
    <property type="evidence" value="ECO:0007669"/>
    <property type="project" value="UniProtKB-UniRule"/>
</dbReference>
<evidence type="ECO:0000256" key="5">
    <source>
        <dbReference type="ARBA" id="ARBA00022840"/>
    </source>
</evidence>
<dbReference type="Pfam" id="PF00069">
    <property type="entry name" value="Pkinase"/>
    <property type="match status" value="1"/>
</dbReference>
<keyword evidence="10" id="KW-1185">Reference proteome</keyword>
<dbReference type="InterPro" id="IPR008271">
    <property type="entry name" value="Ser/Thr_kinase_AS"/>
</dbReference>
<evidence type="ECO:0000256" key="4">
    <source>
        <dbReference type="ARBA" id="ARBA00022777"/>
    </source>
</evidence>
<dbReference type="Gene3D" id="1.10.510.10">
    <property type="entry name" value="Transferase(Phosphotransferase) domain 1"/>
    <property type="match status" value="1"/>
</dbReference>
<evidence type="ECO:0000256" key="2">
    <source>
        <dbReference type="ARBA" id="ARBA00022679"/>
    </source>
</evidence>
<evidence type="ECO:0000256" key="7">
    <source>
        <dbReference type="RuleBase" id="RU000304"/>
    </source>
</evidence>
<proteinExistence type="inferred from homology"/>
<protein>
    <recommendedName>
        <fullName evidence="8">Protein kinase domain-containing protein</fullName>
    </recommendedName>
</protein>
<evidence type="ECO:0000256" key="6">
    <source>
        <dbReference type="PROSITE-ProRule" id="PRU10141"/>
    </source>
</evidence>
<feature type="binding site" evidence="6">
    <location>
        <position position="41"/>
    </location>
    <ligand>
        <name>ATP</name>
        <dbReference type="ChEBI" id="CHEBI:30616"/>
    </ligand>
</feature>
<keyword evidence="3 6" id="KW-0547">Nucleotide-binding</keyword>
<keyword evidence="4" id="KW-0418">Kinase</keyword>
<comment type="similarity">
    <text evidence="1">Belongs to the protein kinase superfamily. NEK Ser/Thr protein kinase family. NIMA subfamily.</text>
</comment>
<dbReference type="Proteomes" id="UP000785679">
    <property type="component" value="Unassembled WGS sequence"/>
</dbReference>
<dbReference type="PROSITE" id="PS50011">
    <property type="entry name" value="PROTEIN_KINASE_DOM"/>
    <property type="match status" value="1"/>
</dbReference>
<comment type="caution">
    <text evidence="9">The sequence shown here is derived from an EMBL/GenBank/DDBJ whole genome shotgun (WGS) entry which is preliminary data.</text>
</comment>
<dbReference type="PROSITE" id="PS00107">
    <property type="entry name" value="PROTEIN_KINASE_ATP"/>
    <property type="match status" value="1"/>
</dbReference>
<evidence type="ECO:0000313" key="9">
    <source>
        <dbReference type="EMBL" id="TNV78325.1"/>
    </source>
</evidence>
<dbReference type="PANTHER" id="PTHR43671">
    <property type="entry name" value="SERINE/THREONINE-PROTEIN KINASE NEK"/>
    <property type="match status" value="1"/>
</dbReference>
<dbReference type="PROSITE" id="PS00108">
    <property type="entry name" value="PROTEIN_KINASE_ST"/>
    <property type="match status" value="1"/>
</dbReference>
<keyword evidence="7" id="KW-0723">Serine/threonine-protein kinase</keyword>
<dbReference type="InterPro" id="IPR000719">
    <property type="entry name" value="Prot_kinase_dom"/>
</dbReference>
<dbReference type="InterPro" id="IPR017441">
    <property type="entry name" value="Protein_kinase_ATP_BS"/>
</dbReference>
<dbReference type="InterPro" id="IPR050660">
    <property type="entry name" value="NEK_Ser/Thr_kinase"/>
</dbReference>
<feature type="domain" description="Protein kinase" evidence="8">
    <location>
        <begin position="12"/>
        <end position="273"/>
    </location>
</feature>
<dbReference type="SUPFAM" id="SSF56112">
    <property type="entry name" value="Protein kinase-like (PK-like)"/>
    <property type="match status" value="1"/>
</dbReference>
<sequence length="305" mass="35030">MVDGGERILNGYKILRQIGAGSFANVFQVENIETKIRYAMKIYRGEVDEYLMQDPQNEINFLRKHLSPFIIRYVEDFQIEEDYSRRCIVVDYADGGDLRMKMAAMNNKIPEQLALNWFVHICLALAKMHSQGIMHRDIKPENILIVGEVLGGIAKLNSSQTIKEFDLDPKNTFYVGTAQYFAPEKRYGEYQEKVDVWALGIVLYEMLSGGKFPFEYDFCRGGLEDYMTKLPSLELRQLPSEVSQESKDLVAKLLEKDPENRPSIVDIIKTPIISKRLSLITEEFLLGIEISRQVKELLISLGITL</sequence>